<protein>
    <submittedName>
        <fullName evidence="2">Phosphopantetheine-binding protein</fullName>
    </submittedName>
</protein>
<accession>A0ABV8ZWK9</accession>
<dbReference type="Proteomes" id="UP001595999">
    <property type="component" value="Unassembled WGS sequence"/>
</dbReference>
<evidence type="ECO:0000313" key="2">
    <source>
        <dbReference type="EMBL" id="MFC4491176.1"/>
    </source>
</evidence>
<proteinExistence type="predicted"/>
<dbReference type="EMBL" id="JBHSEK010000011">
    <property type="protein sequence ID" value="MFC4491176.1"/>
    <property type="molecule type" value="Genomic_DNA"/>
</dbReference>
<evidence type="ECO:0000259" key="1">
    <source>
        <dbReference type="PROSITE" id="PS50075"/>
    </source>
</evidence>
<dbReference type="InterPro" id="IPR036736">
    <property type="entry name" value="ACP-like_sf"/>
</dbReference>
<dbReference type="PROSITE" id="PS50075">
    <property type="entry name" value="CARRIER"/>
    <property type="match status" value="1"/>
</dbReference>
<dbReference type="Gene3D" id="1.10.1200.10">
    <property type="entry name" value="ACP-like"/>
    <property type="match status" value="1"/>
</dbReference>
<dbReference type="Pfam" id="PF00550">
    <property type="entry name" value="PP-binding"/>
    <property type="match status" value="1"/>
</dbReference>
<comment type="caution">
    <text evidence="2">The sequence shown here is derived from an EMBL/GenBank/DDBJ whole genome shotgun (WGS) entry which is preliminary data.</text>
</comment>
<sequence>MALREDVAAILARATDLPLETILGAPDVDTLGLDSLSLYDVLFELEKAFLLEISDEEAGQLHTLLDFEALLQRKLAEAAAVERST</sequence>
<dbReference type="SUPFAM" id="SSF47336">
    <property type="entry name" value="ACP-like"/>
    <property type="match status" value="1"/>
</dbReference>
<gene>
    <name evidence="2" type="ORF">ACFO0R_16315</name>
</gene>
<keyword evidence="3" id="KW-1185">Reference proteome</keyword>
<evidence type="ECO:0000313" key="3">
    <source>
        <dbReference type="Proteomes" id="UP001595999"/>
    </source>
</evidence>
<reference evidence="3" key="1">
    <citation type="journal article" date="2019" name="Int. J. Syst. Evol. Microbiol.">
        <title>The Global Catalogue of Microorganisms (GCM) 10K type strain sequencing project: providing services to taxonomists for standard genome sequencing and annotation.</title>
        <authorList>
            <consortium name="The Broad Institute Genomics Platform"/>
            <consortium name="The Broad Institute Genome Sequencing Center for Infectious Disease"/>
            <person name="Wu L."/>
            <person name="Ma J."/>
        </authorList>
    </citation>
    <scope>NUCLEOTIDE SEQUENCE [LARGE SCALE GENOMIC DNA]</scope>
    <source>
        <strain evidence="3">CGMCC 4.7608</strain>
    </source>
</reference>
<dbReference type="RefSeq" id="WP_231461358.1">
    <property type="nucleotide sequence ID" value="NZ_JAJOHW010000030.1"/>
</dbReference>
<feature type="domain" description="Carrier" evidence="1">
    <location>
        <begin position="1"/>
        <end position="75"/>
    </location>
</feature>
<dbReference type="InterPro" id="IPR009081">
    <property type="entry name" value="PP-bd_ACP"/>
</dbReference>
<name>A0ABV8ZWK9_9NEIS</name>
<organism evidence="2 3">
    <name type="scientific">Chromobacterium aquaticum</name>
    <dbReference type="NCBI Taxonomy" id="467180"/>
    <lineage>
        <taxon>Bacteria</taxon>
        <taxon>Pseudomonadati</taxon>
        <taxon>Pseudomonadota</taxon>
        <taxon>Betaproteobacteria</taxon>
        <taxon>Neisseriales</taxon>
        <taxon>Chromobacteriaceae</taxon>
        <taxon>Chromobacterium</taxon>
    </lineage>
</organism>